<reference evidence="2 3" key="1">
    <citation type="submission" date="2019-04" db="EMBL/GenBank/DDBJ databases">
        <authorList>
            <person name="Yang Y."/>
            <person name="Wei D."/>
        </authorList>
    </citation>
    <scope>NUCLEOTIDE SEQUENCE [LARGE SCALE GENOMIC DNA]</scope>
    <source>
        <strain evidence="2 3">L-1-4w-11</strain>
    </source>
</reference>
<name>A0A4U1L820_9SPHN</name>
<dbReference type="Pfam" id="PF03929">
    <property type="entry name" value="PepSY_TM"/>
    <property type="match status" value="1"/>
</dbReference>
<gene>
    <name evidence="2" type="ORF">FBR43_01745</name>
</gene>
<keyword evidence="1" id="KW-0812">Transmembrane</keyword>
<keyword evidence="1" id="KW-0472">Membrane</keyword>
<feature type="transmembrane region" description="Helical" evidence="1">
    <location>
        <begin position="190"/>
        <end position="215"/>
    </location>
</feature>
<accession>A0A4U1L820</accession>
<evidence type="ECO:0000313" key="3">
    <source>
        <dbReference type="Proteomes" id="UP000309138"/>
    </source>
</evidence>
<dbReference type="Proteomes" id="UP000309138">
    <property type="component" value="Unassembled WGS sequence"/>
</dbReference>
<dbReference type="RefSeq" id="WP_136941509.1">
    <property type="nucleotide sequence ID" value="NZ_SWKR01000001.1"/>
</dbReference>
<protein>
    <submittedName>
        <fullName evidence="2">PepSY domain-containing protein</fullName>
    </submittedName>
</protein>
<dbReference type="PANTHER" id="PTHR34219">
    <property type="entry name" value="IRON-REGULATED INNER MEMBRANE PROTEIN-RELATED"/>
    <property type="match status" value="1"/>
</dbReference>
<comment type="caution">
    <text evidence="2">The sequence shown here is derived from an EMBL/GenBank/DDBJ whole genome shotgun (WGS) entry which is preliminary data.</text>
</comment>
<feature type="transmembrane region" description="Helical" evidence="1">
    <location>
        <begin position="12"/>
        <end position="36"/>
    </location>
</feature>
<dbReference type="OrthoDB" id="6307929at2"/>
<dbReference type="PANTHER" id="PTHR34219:SF3">
    <property type="entry name" value="BLL7967 PROTEIN"/>
    <property type="match status" value="1"/>
</dbReference>
<dbReference type="InterPro" id="IPR005625">
    <property type="entry name" value="PepSY-ass_TM"/>
</dbReference>
<organism evidence="2 3">
    <name type="scientific">Sphingomonas baiyangensis</name>
    <dbReference type="NCBI Taxonomy" id="2572576"/>
    <lineage>
        <taxon>Bacteria</taxon>
        <taxon>Pseudomonadati</taxon>
        <taxon>Pseudomonadota</taxon>
        <taxon>Alphaproteobacteria</taxon>
        <taxon>Sphingomonadales</taxon>
        <taxon>Sphingomonadaceae</taxon>
        <taxon>Sphingomonas</taxon>
    </lineage>
</organism>
<evidence type="ECO:0000313" key="2">
    <source>
        <dbReference type="EMBL" id="TKD53089.1"/>
    </source>
</evidence>
<feature type="transmembrane region" description="Helical" evidence="1">
    <location>
        <begin position="340"/>
        <end position="362"/>
    </location>
</feature>
<keyword evidence="3" id="KW-1185">Reference proteome</keyword>
<dbReference type="EMBL" id="SWKR01000001">
    <property type="protein sequence ID" value="TKD53089.1"/>
    <property type="molecule type" value="Genomic_DNA"/>
</dbReference>
<proteinExistence type="predicted"/>
<sequence>MTRATIRGWQIVHRWSSLVCTLFLLMLCLTGLPLIFHDEIDALTDDAPPLAQLAADAPLRPLDELLARALAERPGEVGLYMSFDEDRPVANITTGPAPDAAGGDMTITAFDQRTAEPVGVLAEDGVMHFILQLHTDMFAGLPGMLFLGVMGVLFAIAIVSGVILYAPFMRKLDFGTVRATRSRRVQWLDWHNLLGIVTLAWTLVVGLTGVIHTLADPLVTQWRDHDLAGVTRVYDARRLPPPDPARLASIQGAVDTARAAMPGNRVQFVAFPGVAYSSRHHYAVFLQGDTPLTKGLLTPVLVDALSGELSAVRPMPWYMKALQLSRPLHFGDYGGLPLKLIWAAMTLFTILVLGSGVYLWVAKRRHAQTPARAPPAPAIEQWMPAE</sequence>
<evidence type="ECO:0000256" key="1">
    <source>
        <dbReference type="SAM" id="Phobius"/>
    </source>
</evidence>
<keyword evidence="1" id="KW-1133">Transmembrane helix</keyword>
<feature type="transmembrane region" description="Helical" evidence="1">
    <location>
        <begin position="144"/>
        <end position="169"/>
    </location>
</feature>
<dbReference type="AlphaFoldDB" id="A0A4U1L820"/>